<evidence type="ECO:0000313" key="2">
    <source>
        <dbReference type="EMBL" id="CAE7197041.1"/>
    </source>
</evidence>
<reference evidence="2" key="1">
    <citation type="submission" date="2021-02" db="EMBL/GenBank/DDBJ databases">
        <authorList>
            <person name="Dougan E. K."/>
            <person name="Rhodes N."/>
            <person name="Thang M."/>
            <person name="Chan C."/>
        </authorList>
    </citation>
    <scope>NUCLEOTIDE SEQUENCE</scope>
</reference>
<dbReference type="InterPro" id="IPR023375">
    <property type="entry name" value="ADC_dom_sf"/>
</dbReference>
<dbReference type="AlphaFoldDB" id="A0A812J7B7"/>
<protein>
    <submittedName>
        <fullName evidence="2">NDX1 protein</fullName>
    </submittedName>
</protein>
<name>A0A812J7B7_9DINO</name>
<keyword evidence="3" id="KW-1185">Reference proteome</keyword>
<comment type="caution">
    <text evidence="2">The sequence shown here is derived from an EMBL/GenBank/DDBJ whole genome shotgun (WGS) entry which is preliminary data.</text>
</comment>
<gene>
    <name evidence="2" type="primary">NDX1</name>
    <name evidence="2" type="ORF">SNAT2548_LOCUS5551</name>
</gene>
<accession>A0A812J7B7</accession>
<feature type="chain" id="PRO_5032709749" evidence="1">
    <location>
        <begin position="27"/>
        <end position="292"/>
    </location>
</feature>
<dbReference type="PANTHER" id="PTHR35467">
    <property type="match status" value="1"/>
</dbReference>
<dbReference type="SUPFAM" id="SSF160104">
    <property type="entry name" value="Acetoacetate decarboxylase-like"/>
    <property type="match status" value="1"/>
</dbReference>
<dbReference type="GO" id="GO:0016829">
    <property type="term" value="F:lyase activity"/>
    <property type="evidence" value="ECO:0007669"/>
    <property type="project" value="InterPro"/>
</dbReference>
<dbReference type="InterPro" id="IPR010451">
    <property type="entry name" value="Acetoacetate_decarboxylase"/>
</dbReference>
<sequence>MSRMRLMVLTSVAACALLGSPRSFLACENRPGARRPLSGRRAAAQELEGVRLHACRAVLHLSIVPQPAPSSAGIPGPGLPPGVLSLNFLGWTIGGSFAIEWDESPFGKYMEVGLLSSLVLAAGAWGAWASHVWVDSTSSCEGGRQVWGLPTSQCDISMETSAEDGKVLGFGYAPLVHIGDGCGPLGRVDRSARVTVGHLPWPGKDSSAVDVTLPNLSGGLYFSEDGRTGYTDVLSYPLRLQACSWRLLPGASVTGGSGIVPRMDFSRWLPLFSIELSDVHVDAGVPKKLEVQ</sequence>
<organism evidence="2 3">
    <name type="scientific">Symbiodinium natans</name>
    <dbReference type="NCBI Taxonomy" id="878477"/>
    <lineage>
        <taxon>Eukaryota</taxon>
        <taxon>Sar</taxon>
        <taxon>Alveolata</taxon>
        <taxon>Dinophyceae</taxon>
        <taxon>Suessiales</taxon>
        <taxon>Symbiodiniaceae</taxon>
        <taxon>Symbiodinium</taxon>
    </lineage>
</organism>
<evidence type="ECO:0000256" key="1">
    <source>
        <dbReference type="SAM" id="SignalP"/>
    </source>
</evidence>
<keyword evidence="1" id="KW-0732">Signal</keyword>
<dbReference type="Proteomes" id="UP000604046">
    <property type="component" value="Unassembled WGS sequence"/>
</dbReference>
<dbReference type="InterPro" id="IPR039343">
    <property type="entry name" value="NDX1-like"/>
</dbReference>
<dbReference type="PANTHER" id="PTHR35467:SF2">
    <property type="entry name" value="PROTEIN NEOXANTHIN-DEFICIENT 1"/>
    <property type="match status" value="1"/>
</dbReference>
<dbReference type="Gene3D" id="2.40.400.10">
    <property type="entry name" value="Acetoacetate decarboxylase-like"/>
    <property type="match status" value="1"/>
</dbReference>
<dbReference type="EMBL" id="CAJNDS010000356">
    <property type="protein sequence ID" value="CAE7197041.1"/>
    <property type="molecule type" value="Genomic_DNA"/>
</dbReference>
<evidence type="ECO:0000313" key="3">
    <source>
        <dbReference type="Proteomes" id="UP000604046"/>
    </source>
</evidence>
<dbReference type="Pfam" id="PF06314">
    <property type="entry name" value="ADC"/>
    <property type="match status" value="1"/>
</dbReference>
<dbReference type="OrthoDB" id="9970474at2759"/>
<proteinExistence type="predicted"/>
<feature type="signal peptide" evidence="1">
    <location>
        <begin position="1"/>
        <end position="26"/>
    </location>
</feature>